<feature type="transmembrane region" description="Helical" evidence="1">
    <location>
        <begin position="87"/>
        <end position="110"/>
    </location>
</feature>
<dbReference type="Proteomes" id="UP000070282">
    <property type="component" value="Unassembled WGS sequence"/>
</dbReference>
<reference evidence="4" key="1">
    <citation type="submission" date="2015-12" db="EMBL/GenBank/DDBJ databases">
        <authorList>
            <person name="Lima A."/>
            <person name="Farahani Zayas N."/>
            <person name="Castro Da Silva M.A."/>
            <person name="Cabral A."/>
            <person name="Pessatti M.L."/>
        </authorList>
    </citation>
    <scope>NUCLEOTIDE SEQUENCE [LARGE SCALE GENOMIC DNA]</scope>
    <source>
        <strain evidence="4">LAMA 842</strain>
    </source>
</reference>
<dbReference type="SUPFAM" id="SSF50952">
    <property type="entry name" value="Soluble quinoprotein glucose dehydrogenase"/>
    <property type="match status" value="1"/>
</dbReference>
<dbReference type="InterPro" id="IPR012938">
    <property type="entry name" value="Glc/Sorbosone_DH"/>
</dbReference>
<feature type="transmembrane region" description="Helical" evidence="1">
    <location>
        <begin position="116"/>
        <end position="137"/>
    </location>
</feature>
<evidence type="ECO:0000256" key="1">
    <source>
        <dbReference type="SAM" id="Phobius"/>
    </source>
</evidence>
<protein>
    <recommendedName>
        <fullName evidence="2">Glucose/Sorbosone dehydrogenase domain-containing protein</fullName>
    </recommendedName>
</protein>
<gene>
    <name evidence="3" type="ORF">J122_450</name>
</gene>
<name>A0A137SGM1_9GAMM</name>
<evidence type="ECO:0000313" key="3">
    <source>
        <dbReference type="EMBL" id="KXO11586.1"/>
    </source>
</evidence>
<keyword evidence="1" id="KW-0812">Transmembrane</keyword>
<comment type="caution">
    <text evidence="3">The sequence shown here is derived from an EMBL/GenBank/DDBJ whole genome shotgun (WGS) entry which is preliminary data.</text>
</comment>
<keyword evidence="4" id="KW-1185">Reference proteome</keyword>
<feature type="domain" description="Glucose/Sorbosone dehydrogenase" evidence="2">
    <location>
        <begin position="215"/>
        <end position="547"/>
    </location>
</feature>
<dbReference type="EMBL" id="LOCO01000002">
    <property type="protein sequence ID" value="KXO11586.1"/>
    <property type="molecule type" value="Genomic_DNA"/>
</dbReference>
<evidence type="ECO:0000259" key="2">
    <source>
        <dbReference type="Pfam" id="PF07995"/>
    </source>
</evidence>
<dbReference type="Gene3D" id="2.120.10.30">
    <property type="entry name" value="TolB, C-terminal domain"/>
    <property type="match status" value="1"/>
</dbReference>
<dbReference type="InterPro" id="IPR011042">
    <property type="entry name" value="6-blade_b-propeller_TolB-like"/>
</dbReference>
<dbReference type="AlphaFoldDB" id="A0A137SGM1"/>
<keyword evidence="1" id="KW-0472">Membrane</keyword>
<sequence>MAGKFLKIPSLSEPLSENHHYGKRRGMKKSVQIVIAGAIAVVCGAFLGSLVQTQFNLSALSALGASFSLVDRLVVMGQDLVGFAPVYGVLLAAALVPGFLVTAGLLRLLGWPYRDFWYALGGALALWATLALVDVLAPMPTLIAATRTLPGLLAMLGTAAVAGWVFAQLTGKMTMTVARHGLIAPFLVLAGVGAPEPTLAQEAADYRIDVVAEGLDHPWSLAFMPGGDFLVTERAGELKKVSPDGHQVQVSGVPDVFVSGQAGLFDVLLEPGFDGRAGDDRRRGVFLAYACGTVRENHLCVARGQLVGSELMQVREIFRARPGKYGDAHYGGRMAWLADGTLLVTLGDGFDFREEAQKLSSHLGTIVRLNPDGSIPADNPFVQVDGALPEIFSLGHRNVQGLVYDAGNDRVIAHEHGPRGGDEINLIQAGRNYGWPLATDGRDYTGAMVTPFKRYEGTEQPLWSWTPSIAPSGLALYSGHQFPHWQGDLFVGALANKSVHRVVLSEGRVVESERLFSELGERIRDVRQGPDGALYLLTDSADGRLLRVSGQVLEQAQTMTLTAEELAWVGERIFRNECAGRHECLVHWNEGEAFPSLGIGHFIWYPEGESGRFTESFPALLDFMVDRGVQLPGWLEDARTQGAPWPDRAGFLSSSSATDEVKALRALLYETRGYQVRFIQERAARSLETVVNAAPEAQRPVIRERLWQLGQTPGGVYALMDYVNFKGEGLSETERYEGEGWGLLQVLQAMDKSPGLRPLDRFREAAGRVLTRRAELAEQAIERERWLPGWLRRLETYREPTDG</sequence>
<feature type="transmembrane region" description="Helical" evidence="1">
    <location>
        <begin position="33"/>
        <end position="51"/>
    </location>
</feature>
<organism evidence="3 4">
    <name type="scientific">Marinobacter excellens LAMA 842</name>
    <dbReference type="NCBI Taxonomy" id="1306954"/>
    <lineage>
        <taxon>Bacteria</taxon>
        <taxon>Pseudomonadati</taxon>
        <taxon>Pseudomonadota</taxon>
        <taxon>Gammaproteobacteria</taxon>
        <taxon>Pseudomonadales</taxon>
        <taxon>Marinobacteraceae</taxon>
        <taxon>Marinobacter</taxon>
    </lineage>
</organism>
<proteinExistence type="predicted"/>
<dbReference type="PATRIC" id="fig|1306954.6.peg.1409"/>
<keyword evidence="1" id="KW-1133">Transmembrane helix</keyword>
<dbReference type="InterPro" id="IPR011041">
    <property type="entry name" value="Quinoprot_gluc/sorb_DH_b-prop"/>
</dbReference>
<dbReference type="PANTHER" id="PTHR19328">
    <property type="entry name" value="HEDGEHOG-INTERACTING PROTEIN"/>
    <property type="match status" value="1"/>
</dbReference>
<feature type="transmembrane region" description="Helical" evidence="1">
    <location>
        <begin position="149"/>
        <end position="167"/>
    </location>
</feature>
<accession>A0A137SGM1</accession>
<dbReference type="PANTHER" id="PTHR19328:SF75">
    <property type="entry name" value="ALDOSE SUGAR DEHYDROGENASE YLII"/>
    <property type="match status" value="1"/>
</dbReference>
<dbReference type="Pfam" id="PF07995">
    <property type="entry name" value="GSDH"/>
    <property type="match status" value="1"/>
</dbReference>
<evidence type="ECO:0000313" key="4">
    <source>
        <dbReference type="Proteomes" id="UP000070282"/>
    </source>
</evidence>